<dbReference type="GO" id="GO:0008270">
    <property type="term" value="F:zinc ion binding"/>
    <property type="evidence" value="ECO:0007669"/>
    <property type="project" value="UniProtKB-KW"/>
</dbReference>
<evidence type="ECO:0000256" key="1">
    <source>
        <dbReference type="ARBA" id="ARBA00008518"/>
    </source>
</evidence>
<evidence type="ECO:0000313" key="13">
    <source>
        <dbReference type="Proteomes" id="UP000005207"/>
    </source>
</evidence>
<dbReference type="InterPro" id="IPR013083">
    <property type="entry name" value="Znf_RING/FYVE/PHD"/>
</dbReference>
<dbReference type="Ensembl" id="ENSONIT00000050307.1">
    <property type="protein sequence ID" value="ENSONIP00000071144.1"/>
    <property type="gene ID" value="ENSONIG00000019724.2"/>
</dbReference>
<dbReference type="GO" id="GO:1904115">
    <property type="term" value="C:axon cytoplasm"/>
    <property type="evidence" value="ECO:0007669"/>
    <property type="project" value="GOC"/>
</dbReference>
<dbReference type="InterPro" id="IPR013320">
    <property type="entry name" value="ConA-like_dom_sf"/>
</dbReference>
<dbReference type="InterPro" id="IPR035731">
    <property type="entry name" value="SPRY/PRY_TRIM46"/>
</dbReference>
<dbReference type="InterPro" id="IPR043136">
    <property type="entry name" value="B30.2/SPRY_sf"/>
</dbReference>
<gene>
    <name evidence="12" type="primary">TRIM46</name>
    <name evidence="12" type="synonym">trim46b</name>
</gene>
<evidence type="ECO:0000313" key="12">
    <source>
        <dbReference type="Ensembl" id="ENSONIP00000071144.1"/>
    </source>
</evidence>
<dbReference type="GO" id="GO:0001764">
    <property type="term" value="P:neuron migration"/>
    <property type="evidence" value="ECO:0007669"/>
    <property type="project" value="TreeGrafter"/>
</dbReference>
<evidence type="ECO:0000256" key="7">
    <source>
        <dbReference type="SAM" id="MobiDB-lite"/>
    </source>
</evidence>
<dbReference type="GO" id="GO:0044304">
    <property type="term" value="C:main axon"/>
    <property type="evidence" value="ECO:0007669"/>
    <property type="project" value="TreeGrafter"/>
</dbReference>
<comment type="similarity">
    <text evidence="1">Belongs to the TRIM/RBCC family.</text>
</comment>
<dbReference type="GO" id="GO:0048490">
    <property type="term" value="P:anterograde synaptic vesicle transport"/>
    <property type="evidence" value="ECO:0007669"/>
    <property type="project" value="TreeGrafter"/>
</dbReference>
<dbReference type="Pfam" id="PF00643">
    <property type="entry name" value="zf-B_box"/>
    <property type="match status" value="1"/>
</dbReference>
<reference evidence="12" key="3">
    <citation type="submission" date="2025-09" db="UniProtKB">
        <authorList>
            <consortium name="Ensembl"/>
        </authorList>
    </citation>
    <scope>IDENTIFICATION</scope>
</reference>
<evidence type="ECO:0000256" key="4">
    <source>
        <dbReference type="ARBA" id="ARBA00022833"/>
    </source>
</evidence>
<organism evidence="12 13">
    <name type="scientific">Oreochromis niloticus</name>
    <name type="common">Nile tilapia</name>
    <name type="synonym">Tilapia nilotica</name>
    <dbReference type="NCBI Taxonomy" id="8128"/>
    <lineage>
        <taxon>Eukaryota</taxon>
        <taxon>Metazoa</taxon>
        <taxon>Chordata</taxon>
        <taxon>Craniata</taxon>
        <taxon>Vertebrata</taxon>
        <taxon>Euteleostomi</taxon>
        <taxon>Actinopterygii</taxon>
        <taxon>Neopterygii</taxon>
        <taxon>Teleostei</taxon>
        <taxon>Neoteleostei</taxon>
        <taxon>Acanthomorphata</taxon>
        <taxon>Ovalentaria</taxon>
        <taxon>Cichlomorphae</taxon>
        <taxon>Cichliformes</taxon>
        <taxon>Cichlidae</taxon>
        <taxon>African cichlids</taxon>
        <taxon>Pseudocrenilabrinae</taxon>
        <taxon>Oreochromini</taxon>
        <taxon>Oreochromis</taxon>
    </lineage>
</organism>
<dbReference type="Gene3D" id="3.30.40.10">
    <property type="entry name" value="Zinc/RING finger domain, C3HC4 (zinc finger)"/>
    <property type="match status" value="1"/>
</dbReference>
<dbReference type="InterPro" id="IPR017903">
    <property type="entry name" value="COS_domain"/>
</dbReference>
<name>A0A669EHZ3_ORENI</name>
<evidence type="ECO:0000256" key="2">
    <source>
        <dbReference type="ARBA" id="ARBA00022723"/>
    </source>
</evidence>
<dbReference type="InterPro" id="IPR000315">
    <property type="entry name" value="Znf_B-box"/>
</dbReference>
<dbReference type="AlphaFoldDB" id="A0A669EHZ3"/>
<dbReference type="InterPro" id="IPR001841">
    <property type="entry name" value="Znf_RING"/>
</dbReference>
<dbReference type="SMART" id="SM00336">
    <property type="entry name" value="BBOX"/>
    <property type="match status" value="2"/>
</dbReference>
<evidence type="ECO:0000259" key="10">
    <source>
        <dbReference type="PROSITE" id="PS50853"/>
    </source>
</evidence>
<evidence type="ECO:0000259" key="8">
    <source>
        <dbReference type="PROSITE" id="PS50119"/>
    </source>
</evidence>
<dbReference type="Pfam" id="PF00097">
    <property type="entry name" value="zf-C3HC4"/>
    <property type="match status" value="1"/>
</dbReference>
<dbReference type="InterPro" id="IPR003961">
    <property type="entry name" value="FN3_dom"/>
</dbReference>
<protein>
    <submittedName>
        <fullName evidence="12">Tripartite motif containing 46b</fullName>
    </submittedName>
</protein>
<sequence>IFSNMKSLEHELHCPVCKEIVKQPVVLPCLHSVCLLCASEVLVANGYPPPELPPEPNSPASTPNTRSPRQARRPTPKNEQRPIDRVLSPGYGTYPGRRRKEGPPLVMMFPCIPCGRDVELGEKGLTDCLRNLTLERIVERYRHTVSLGSVAVMCQFCKPPQTLEATKGCADCRSNFCNECFKLYHPWGTPRAQHEHIQPTLNFRPKVLTCPEHDQEKLQFYCRSCQRLLCPLCKLRRIHTGHKILPVAQAYQALKEKITKEMNYILSNQDTVLAQITQLESSITQTEVNSVSAREQLAQSIRDLTAALAERHASLTQALEGARQKRGEALAAQVAERRGLLEHAGLMAFTQELLKETDQPCFVQASRQTHNRLSKAIENLQHFTLAADPSFRHFQLDVSKELKLLTELNFIQVPLAPVIDTQRSLAYDQLFLCWRLPPESAPSWHFSVEYRRRGGLAAARWGWQRLDEVSGSSAVIDRLEMDSVYVLRVRGCNKAGYGEYSEEVYLHTPPAPVLNFYLDSRWGLHADRLVVSKEQRCARSVPGLSLLQAADHALTSCHLTSDLLVGDVAITQGRHYWACSVEPGSYLVKVGVGLESKLQEWFHLPQDMASPRYDPDSGHDSGAEDALDSAPPFCFLTMGMGKIYLPQHSYHHQQRDPITNSNGHSSPAGLTYPLPPRLGVCLDFEKGRVTFYDAHSLRPLWEGHVDCSGPVCPAFCFIGGGALQLQELVANRNADQTPVRRVTIQPRVSNLNNG</sequence>
<dbReference type="SUPFAM" id="SSF57845">
    <property type="entry name" value="B-box zinc-binding domain"/>
    <property type="match status" value="1"/>
</dbReference>
<dbReference type="PROSITE" id="PS51262">
    <property type="entry name" value="COS"/>
    <property type="match status" value="1"/>
</dbReference>
<dbReference type="Gene3D" id="2.60.120.920">
    <property type="match status" value="1"/>
</dbReference>
<dbReference type="InterPro" id="IPR001870">
    <property type="entry name" value="B30.2/SPRY"/>
</dbReference>
<dbReference type="PROSITE" id="PS50119">
    <property type="entry name" value="ZF_BBOX"/>
    <property type="match status" value="1"/>
</dbReference>
<dbReference type="PANTHER" id="PTHR24099:SF20">
    <property type="entry name" value="TRIPARTITE MOTIF-CONTAINING PROTEIN 46"/>
    <property type="match status" value="1"/>
</dbReference>
<keyword evidence="2" id="KW-0479">Metal-binding</keyword>
<evidence type="ECO:0000259" key="9">
    <source>
        <dbReference type="PROSITE" id="PS50188"/>
    </source>
</evidence>
<dbReference type="InterPro" id="IPR036116">
    <property type="entry name" value="FN3_sf"/>
</dbReference>
<feature type="region of interest" description="Disordered" evidence="7">
    <location>
        <begin position="49"/>
        <end position="99"/>
    </location>
</feature>
<dbReference type="PROSITE" id="PS50853">
    <property type="entry name" value="FN3"/>
    <property type="match status" value="1"/>
</dbReference>
<keyword evidence="4" id="KW-0862">Zinc</keyword>
<evidence type="ECO:0000256" key="3">
    <source>
        <dbReference type="ARBA" id="ARBA00022771"/>
    </source>
</evidence>
<keyword evidence="13" id="KW-1185">Reference proteome</keyword>
<dbReference type="Pfam" id="PF00041">
    <property type="entry name" value="fn3"/>
    <property type="match status" value="1"/>
</dbReference>
<feature type="compositionally biased region" description="Polar residues" evidence="7">
    <location>
        <begin position="58"/>
        <end position="68"/>
    </location>
</feature>
<proteinExistence type="inferred from homology"/>
<dbReference type="SMART" id="SM00184">
    <property type="entry name" value="RING"/>
    <property type="match status" value="1"/>
</dbReference>
<evidence type="ECO:0000256" key="5">
    <source>
        <dbReference type="ARBA" id="ARBA00023054"/>
    </source>
</evidence>
<dbReference type="InterPro" id="IPR013783">
    <property type="entry name" value="Ig-like_fold"/>
</dbReference>
<keyword evidence="5" id="KW-0175">Coiled coil</keyword>
<dbReference type="Gene3D" id="4.10.830.40">
    <property type="match status" value="1"/>
</dbReference>
<feature type="domain" description="Fibronectin type-III" evidence="10">
    <location>
        <begin position="413"/>
        <end position="511"/>
    </location>
</feature>
<dbReference type="InterPro" id="IPR040859">
    <property type="entry name" value="Midline-1_COS"/>
</dbReference>
<keyword evidence="3 6" id="KW-0863">Zinc-finger</keyword>
<evidence type="ECO:0000259" key="11">
    <source>
        <dbReference type="PROSITE" id="PS51262"/>
    </source>
</evidence>
<dbReference type="Gene3D" id="3.30.160.60">
    <property type="entry name" value="Classic Zinc Finger"/>
    <property type="match status" value="1"/>
</dbReference>
<dbReference type="Proteomes" id="UP000005207">
    <property type="component" value="Linkage group LG22"/>
</dbReference>
<dbReference type="SUPFAM" id="SSF49265">
    <property type="entry name" value="Fibronectin type III"/>
    <property type="match status" value="1"/>
</dbReference>
<accession>A0A669EHZ3</accession>
<dbReference type="InterPro" id="IPR050617">
    <property type="entry name" value="E3_ligase_FN3/SPRY"/>
</dbReference>
<feature type="domain" description="B box-type" evidence="8">
    <location>
        <begin position="205"/>
        <end position="247"/>
    </location>
</feature>
<dbReference type="GeneTree" id="ENSGT00940000158021"/>
<reference evidence="12" key="2">
    <citation type="submission" date="2025-08" db="UniProtKB">
        <authorList>
            <consortium name="Ensembl"/>
        </authorList>
    </citation>
    <scope>IDENTIFICATION</scope>
</reference>
<dbReference type="Gene3D" id="2.60.40.10">
    <property type="entry name" value="Immunoglobulins"/>
    <property type="match status" value="1"/>
</dbReference>
<feature type="domain" description="B30.2/SPRY" evidence="9">
    <location>
        <begin position="496"/>
        <end position="734"/>
    </location>
</feature>
<dbReference type="Pfam" id="PF18568">
    <property type="entry name" value="COS"/>
    <property type="match status" value="1"/>
</dbReference>
<dbReference type="PANTHER" id="PTHR24099">
    <property type="entry name" value="E3 UBIQUITIN-PROTEIN LIGASE TRIM36-RELATED"/>
    <property type="match status" value="1"/>
</dbReference>
<dbReference type="SUPFAM" id="SSF49899">
    <property type="entry name" value="Concanavalin A-like lectins/glucanases"/>
    <property type="match status" value="1"/>
</dbReference>
<dbReference type="SUPFAM" id="SSF57850">
    <property type="entry name" value="RING/U-box"/>
    <property type="match status" value="1"/>
</dbReference>
<reference evidence="13" key="1">
    <citation type="submission" date="2012-01" db="EMBL/GenBank/DDBJ databases">
        <title>The Genome Sequence of Oreochromis niloticus (Nile Tilapia).</title>
        <authorList>
            <consortium name="Broad Institute Genome Assembly Team"/>
            <consortium name="Broad Institute Sequencing Platform"/>
            <person name="Di Palma F."/>
            <person name="Johnson J."/>
            <person name="Lander E.S."/>
            <person name="Lindblad-Toh K."/>
        </authorList>
    </citation>
    <scope>NUCLEOTIDE SEQUENCE [LARGE SCALE GENOMIC DNA]</scope>
</reference>
<dbReference type="InterPro" id="IPR018957">
    <property type="entry name" value="Znf_C3HC4_RING-type"/>
</dbReference>
<evidence type="ECO:0000256" key="6">
    <source>
        <dbReference type="PROSITE-ProRule" id="PRU00024"/>
    </source>
</evidence>
<dbReference type="PROSITE" id="PS50188">
    <property type="entry name" value="B302_SPRY"/>
    <property type="match status" value="1"/>
</dbReference>
<dbReference type="GO" id="GO:0001578">
    <property type="term" value="P:microtubule bundle formation"/>
    <property type="evidence" value="ECO:0007669"/>
    <property type="project" value="TreeGrafter"/>
</dbReference>
<dbReference type="SMART" id="SM00060">
    <property type="entry name" value="FN3"/>
    <property type="match status" value="1"/>
</dbReference>
<dbReference type="CDD" id="cd00063">
    <property type="entry name" value="FN3"/>
    <property type="match status" value="1"/>
</dbReference>
<dbReference type="CDD" id="cd12895">
    <property type="entry name" value="SPRY_PRY_TRIM46"/>
    <property type="match status" value="1"/>
</dbReference>
<feature type="domain" description="COS" evidence="11">
    <location>
        <begin position="354"/>
        <end position="411"/>
    </location>
</feature>
<dbReference type="GO" id="GO:0007409">
    <property type="term" value="P:axonogenesis"/>
    <property type="evidence" value="ECO:0007669"/>
    <property type="project" value="TreeGrafter"/>
</dbReference>